<dbReference type="RefSeq" id="XP_007786344.1">
    <property type="nucleotide sequence ID" value="XM_007788154.1"/>
</dbReference>
<evidence type="ECO:0000313" key="3">
    <source>
        <dbReference type="Proteomes" id="UP000019373"/>
    </source>
</evidence>
<organism evidence="2 3">
    <name type="scientific">Endocarpon pusillum (strain Z07020 / HMAS-L-300199)</name>
    <name type="common">Lichen-forming fungus</name>
    <dbReference type="NCBI Taxonomy" id="1263415"/>
    <lineage>
        <taxon>Eukaryota</taxon>
        <taxon>Fungi</taxon>
        <taxon>Dikarya</taxon>
        <taxon>Ascomycota</taxon>
        <taxon>Pezizomycotina</taxon>
        <taxon>Eurotiomycetes</taxon>
        <taxon>Chaetothyriomycetidae</taxon>
        <taxon>Verrucariales</taxon>
        <taxon>Verrucariaceae</taxon>
        <taxon>Endocarpon</taxon>
    </lineage>
</organism>
<feature type="domain" description="SnoaL-like" evidence="1">
    <location>
        <begin position="20"/>
        <end position="120"/>
    </location>
</feature>
<evidence type="ECO:0000259" key="1">
    <source>
        <dbReference type="Pfam" id="PF12680"/>
    </source>
</evidence>
<dbReference type="Pfam" id="PF12680">
    <property type="entry name" value="SnoaL_2"/>
    <property type="match status" value="1"/>
</dbReference>
<keyword evidence="3" id="KW-1185">Reference proteome</keyword>
<sequence>MPSKEAIQKLIAARGAGIRAASEKRDVDDLMSWYSKDAVFTNVFNNYTLEGIDAVRGMYAHVYKAIPSFKISDGGATGFTPEFVAAEMTCEGTAAVDLPQMGWKAGETMIMTGVSLFWFRWEGEGDEWDGSLSDEDVHGWKIIRERAYFQFTKQASE</sequence>
<dbReference type="Gene3D" id="3.10.450.50">
    <property type="match status" value="1"/>
</dbReference>
<dbReference type="EMBL" id="KE720769">
    <property type="protein sequence ID" value="ERF76303.1"/>
    <property type="molecule type" value="Genomic_DNA"/>
</dbReference>
<protein>
    <recommendedName>
        <fullName evidence="1">SnoaL-like domain-containing protein</fullName>
    </recommendedName>
</protein>
<proteinExistence type="predicted"/>
<dbReference type="OMA" id="WHAADTT"/>
<accession>U1GV08</accession>
<dbReference type="SUPFAM" id="SSF54427">
    <property type="entry name" value="NTF2-like"/>
    <property type="match status" value="1"/>
</dbReference>
<gene>
    <name evidence="2" type="ORF">EPUS_04160</name>
</gene>
<dbReference type="GeneID" id="19239193"/>
<name>U1GV08_ENDPU</name>
<dbReference type="InterPro" id="IPR037401">
    <property type="entry name" value="SnoaL-like"/>
</dbReference>
<dbReference type="Proteomes" id="UP000019373">
    <property type="component" value="Unassembled WGS sequence"/>
</dbReference>
<dbReference type="AlphaFoldDB" id="U1GV08"/>
<dbReference type="OrthoDB" id="4540712at2759"/>
<reference evidence="3" key="1">
    <citation type="journal article" date="2014" name="BMC Genomics">
        <title>Genome characteristics reveal the impact of lichenization on lichen-forming fungus Endocarpon pusillum Hedwig (Verrucariales, Ascomycota).</title>
        <authorList>
            <person name="Wang Y.-Y."/>
            <person name="Liu B."/>
            <person name="Zhang X.-Y."/>
            <person name="Zhou Q.-M."/>
            <person name="Zhang T."/>
            <person name="Li H."/>
            <person name="Yu Y.-F."/>
            <person name="Zhang X.-L."/>
            <person name="Hao X.-Y."/>
            <person name="Wang M."/>
            <person name="Wang L."/>
            <person name="Wei J.-C."/>
        </authorList>
    </citation>
    <scope>NUCLEOTIDE SEQUENCE [LARGE SCALE GENOMIC DNA]</scope>
    <source>
        <strain evidence="3">Z07020 / HMAS-L-300199</strain>
    </source>
</reference>
<dbReference type="HOGENOM" id="CLU_1741102_0_0_1"/>
<evidence type="ECO:0000313" key="2">
    <source>
        <dbReference type="EMBL" id="ERF76303.1"/>
    </source>
</evidence>
<dbReference type="InterPro" id="IPR032710">
    <property type="entry name" value="NTF2-like_dom_sf"/>
</dbReference>